<dbReference type="GO" id="GO:0004161">
    <property type="term" value="F:dimethylallyltranstransferase activity"/>
    <property type="evidence" value="ECO:0007669"/>
    <property type="project" value="UniProtKB-EC"/>
</dbReference>
<dbReference type="CDD" id="cd00685">
    <property type="entry name" value="Trans_IPPS_HT"/>
    <property type="match status" value="1"/>
</dbReference>
<dbReference type="EC" id="2.5.1.10" evidence="5"/>
<dbReference type="PROSITE" id="PS00723">
    <property type="entry name" value="POLYPRENYL_SYNTHASE_1"/>
    <property type="match status" value="1"/>
</dbReference>
<keyword evidence="10" id="KW-0460">Magnesium</keyword>
<evidence type="ECO:0000256" key="2">
    <source>
        <dbReference type="ARBA" id="ARBA00004932"/>
    </source>
</evidence>
<evidence type="ECO:0000256" key="15">
    <source>
        <dbReference type="ARBA" id="ARBA00032873"/>
    </source>
</evidence>
<evidence type="ECO:0000256" key="6">
    <source>
        <dbReference type="ARBA" id="ARBA00012833"/>
    </source>
</evidence>
<comment type="pathway">
    <text evidence="2">Isoprenoid biosynthesis; geranyl diphosphate biosynthesis; geranyl diphosphate from dimethylallyl diphosphate and isopentenyl diphosphate: step 1/1.</text>
</comment>
<dbReference type="GO" id="GO:0046872">
    <property type="term" value="F:metal ion binding"/>
    <property type="evidence" value="ECO:0007669"/>
    <property type="project" value="UniProtKB-KW"/>
</dbReference>
<comment type="pathway">
    <text evidence="3">Isoprenoid biosynthesis; farnesyl diphosphate biosynthesis; farnesyl diphosphate from geranyl diphosphate and isopentenyl diphosphate: step 1/1.</text>
</comment>
<organism evidence="18 19">
    <name type="scientific">Tilletia caries</name>
    <name type="common">wheat bunt fungus</name>
    <dbReference type="NCBI Taxonomy" id="13290"/>
    <lineage>
        <taxon>Eukaryota</taxon>
        <taxon>Fungi</taxon>
        <taxon>Dikarya</taxon>
        <taxon>Basidiomycota</taxon>
        <taxon>Ustilaginomycotina</taxon>
        <taxon>Exobasidiomycetes</taxon>
        <taxon>Tilletiales</taxon>
        <taxon>Tilletiaceae</taxon>
        <taxon>Tilletia</taxon>
    </lineage>
</organism>
<evidence type="ECO:0000256" key="5">
    <source>
        <dbReference type="ARBA" id="ARBA00012439"/>
    </source>
</evidence>
<evidence type="ECO:0000256" key="13">
    <source>
        <dbReference type="ARBA" id="ARBA00032424"/>
    </source>
</evidence>
<dbReference type="PANTHER" id="PTHR11525">
    <property type="entry name" value="FARNESYL-PYROPHOSPHATE SYNTHETASE"/>
    <property type="match status" value="1"/>
</dbReference>
<evidence type="ECO:0000256" key="16">
    <source>
        <dbReference type="RuleBase" id="RU004466"/>
    </source>
</evidence>
<evidence type="ECO:0000256" key="11">
    <source>
        <dbReference type="ARBA" id="ARBA00023098"/>
    </source>
</evidence>
<dbReference type="GO" id="GO:0005737">
    <property type="term" value="C:cytoplasm"/>
    <property type="evidence" value="ECO:0007669"/>
    <property type="project" value="TreeGrafter"/>
</dbReference>
<proteinExistence type="inferred from homology"/>
<name>A0A177VH11_9BASI</name>
<evidence type="ECO:0000313" key="17">
    <source>
        <dbReference type="EMBL" id="CAD6906847.1"/>
    </source>
</evidence>
<dbReference type="Gene3D" id="1.10.600.10">
    <property type="entry name" value="Farnesyl Diphosphate Synthase"/>
    <property type="match status" value="1"/>
</dbReference>
<keyword evidence="11" id="KW-0443">Lipid metabolism</keyword>
<evidence type="ECO:0000256" key="7">
    <source>
        <dbReference type="ARBA" id="ARBA00022516"/>
    </source>
</evidence>
<comment type="similarity">
    <text evidence="4 16">Belongs to the FPP/GGPP synthase family.</text>
</comment>
<keyword evidence="8 16" id="KW-0808">Transferase</keyword>
<comment type="cofactor">
    <cofactor evidence="1">
        <name>Mg(2+)</name>
        <dbReference type="ChEBI" id="CHEBI:18420"/>
    </cofactor>
</comment>
<evidence type="ECO:0000313" key="20">
    <source>
        <dbReference type="Proteomes" id="UP000836402"/>
    </source>
</evidence>
<dbReference type="InterPro" id="IPR039702">
    <property type="entry name" value="FPS1-like"/>
</dbReference>
<dbReference type="EMBL" id="CAJHJG010000877">
    <property type="protein sequence ID" value="CAD6906847.1"/>
    <property type="molecule type" value="Genomic_DNA"/>
</dbReference>
<dbReference type="InterPro" id="IPR000092">
    <property type="entry name" value="Polyprenyl_synt"/>
</dbReference>
<evidence type="ECO:0000256" key="3">
    <source>
        <dbReference type="ARBA" id="ARBA00005035"/>
    </source>
</evidence>
<dbReference type="InterPro" id="IPR008949">
    <property type="entry name" value="Isoprenoid_synthase_dom_sf"/>
</dbReference>
<dbReference type="PROSITE" id="PS00444">
    <property type="entry name" value="POLYPRENYL_SYNTHASE_2"/>
    <property type="match status" value="1"/>
</dbReference>
<dbReference type="SUPFAM" id="SSF48576">
    <property type="entry name" value="Terpenoid synthases"/>
    <property type="match status" value="1"/>
</dbReference>
<sequence length="386" mass="43053">MSAAAAAAASSPLDPKLVAAAQAKVDARKRFEAVFPMLVEELTSYLTANNMPGDAIEWFRRNLNYNTPGGKLNRGLSVVDTVDILLTTDGQGSKIRELTEAEYLKAAILGWLVELLQAYFLVADDMMDASITRRGQPCYYRVEGINNIAINDSFMLEGAIYYLLKKHFRSEPYYVHLLELLLETTFQTEMGQLIDLITAPEDHVDLSKFSLEKHHLIVVYKTAFYSFYLPVALAMRMAGITDDAQYKAALDILIPLGEYFQVQDDYLDCYGTPEMIGKIGTDILDNKCSWNINHALAQATPDQRAVLDANYGRKDATSEGRVKEVYNAPNVDVAGAFQKYEAESYERLNALIDALPEGQGANADGTGGIKREVFRSFLSKVYKRSK</sequence>
<evidence type="ECO:0000256" key="12">
    <source>
        <dbReference type="ARBA" id="ARBA00032380"/>
    </source>
</evidence>
<protein>
    <recommendedName>
        <fullName evidence="15">(2E,6E)-farnesyl diphosphate synthase</fullName>
        <ecNumber evidence="6">2.5.1.1</ecNumber>
        <ecNumber evidence="5">2.5.1.10</ecNumber>
    </recommendedName>
    <alternativeName>
        <fullName evidence="14">Dimethylallyltranstransferase</fullName>
    </alternativeName>
    <alternativeName>
        <fullName evidence="13">Farnesyl diphosphate synthase</fullName>
    </alternativeName>
    <alternativeName>
        <fullName evidence="12">Geranyltranstransferase</fullName>
    </alternativeName>
</protein>
<dbReference type="SFLD" id="SFLDS00005">
    <property type="entry name" value="Isoprenoid_Synthase_Type_I"/>
    <property type="match status" value="1"/>
</dbReference>
<dbReference type="GO" id="GO:0045337">
    <property type="term" value="P:farnesyl diphosphate biosynthetic process"/>
    <property type="evidence" value="ECO:0007669"/>
    <property type="project" value="TreeGrafter"/>
</dbReference>
<evidence type="ECO:0000256" key="1">
    <source>
        <dbReference type="ARBA" id="ARBA00001946"/>
    </source>
</evidence>
<evidence type="ECO:0000256" key="10">
    <source>
        <dbReference type="ARBA" id="ARBA00022842"/>
    </source>
</evidence>
<dbReference type="AlphaFoldDB" id="A0A177VH11"/>
<evidence type="ECO:0000313" key="18">
    <source>
        <dbReference type="EMBL" id="KAE8265588.1"/>
    </source>
</evidence>
<reference evidence="17" key="3">
    <citation type="submission" date="2020-10" db="EMBL/GenBank/DDBJ databases">
        <authorList>
            <person name="Sedaghatjoo S."/>
        </authorList>
    </citation>
    <scope>NUCLEOTIDE SEQUENCE</scope>
    <source>
        <strain evidence="17">AZH3</strain>
    </source>
</reference>
<dbReference type="PANTHER" id="PTHR11525:SF0">
    <property type="entry name" value="FARNESYL PYROPHOSPHATE SYNTHASE"/>
    <property type="match status" value="1"/>
</dbReference>
<dbReference type="FunFam" id="1.10.600.10:FF:000006">
    <property type="entry name" value="Farnesyl pyrophosphate synthase"/>
    <property type="match status" value="1"/>
</dbReference>
<accession>A0A177VH11</accession>
<evidence type="ECO:0000256" key="14">
    <source>
        <dbReference type="ARBA" id="ARBA00032448"/>
    </source>
</evidence>
<dbReference type="Proteomes" id="UP000077671">
    <property type="component" value="Unassembled WGS sequence"/>
</dbReference>
<evidence type="ECO:0000313" key="19">
    <source>
        <dbReference type="Proteomes" id="UP000077671"/>
    </source>
</evidence>
<evidence type="ECO:0000256" key="8">
    <source>
        <dbReference type="ARBA" id="ARBA00022679"/>
    </source>
</evidence>
<keyword evidence="9" id="KW-0479">Metal-binding</keyword>
<dbReference type="EC" id="2.5.1.1" evidence="6"/>
<reference evidence="18" key="1">
    <citation type="submission" date="2016-04" db="EMBL/GenBank/DDBJ databases">
        <authorList>
            <person name="Nguyen H.D."/>
            <person name="Kesanakurti P."/>
            <person name="Cullis J."/>
            <person name="Levesque C.A."/>
            <person name="Hambleton S."/>
        </authorList>
    </citation>
    <scope>NUCLEOTIDE SEQUENCE</scope>
    <source>
        <strain evidence="18">DAOMC 238032</strain>
    </source>
</reference>
<keyword evidence="20" id="KW-1185">Reference proteome</keyword>
<dbReference type="Pfam" id="PF00348">
    <property type="entry name" value="polyprenyl_synt"/>
    <property type="match status" value="1"/>
</dbReference>
<dbReference type="Proteomes" id="UP000836402">
    <property type="component" value="Unassembled WGS sequence"/>
</dbReference>
<gene>
    <name evidence="18" type="ORF">A4X03_0g167</name>
    <name evidence="17" type="ORF">JKIAZH3_G2668</name>
</gene>
<evidence type="ECO:0000256" key="4">
    <source>
        <dbReference type="ARBA" id="ARBA00006706"/>
    </source>
</evidence>
<evidence type="ECO:0000256" key="9">
    <source>
        <dbReference type="ARBA" id="ARBA00022723"/>
    </source>
</evidence>
<keyword evidence="7" id="KW-0444">Lipid biosynthesis</keyword>
<comment type="caution">
    <text evidence="18">The sequence shown here is derived from an EMBL/GenBank/DDBJ whole genome shotgun (WGS) entry which is preliminary data.</text>
</comment>
<dbReference type="GO" id="GO:0004337">
    <property type="term" value="F:(2E,6E)-farnesyl diphosphate synthase activity"/>
    <property type="evidence" value="ECO:0007669"/>
    <property type="project" value="UniProtKB-EC"/>
</dbReference>
<dbReference type="InterPro" id="IPR033749">
    <property type="entry name" value="Polyprenyl_synt_CS"/>
</dbReference>
<reference evidence="18" key="2">
    <citation type="journal article" date="2019" name="IMA Fungus">
        <title>Genome sequencing and comparison of five Tilletia species to identify candidate genes for the detection of regulated species infecting wheat.</title>
        <authorList>
            <person name="Nguyen H.D.T."/>
            <person name="Sultana T."/>
            <person name="Kesanakurti P."/>
            <person name="Hambleton S."/>
        </authorList>
    </citation>
    <scope>NUCLEOTIDE SEQUENCE</scope>
    <source>
        <strain evidence="18">DAOMC 238032</strain>
    </source>
</reference>
<dbReference type="EMBL" id="LWDD02000008">
    <property type="protein sequence ID" value="KAE8265588.1"/>
    <property type="molecule type" value="Genomic_DNA"/>
</dbReference>